<protein>
    <submittedName>
        <fullName evidence="2">5636_t:CDS:1</fullName>
    </submittedName>
</protein>
<dbReference type="Proteomes" id="UP000789375">
    <property type="component" value="Unassembled WGS sequence"/>
</dbReference>
<gene>
    <name evidence="2" type="ORF">FMOSSE_LOCUS14810</name>
</gene>
<evidence type="ECO:0000313" key="2">
    <source>
        <dbReference type="EMBL" id="CAG8718385.1"/>
    </source>
</evidence>
<name>A0A9N9I348_FUNMO</name>
<dbReference type="Pfam" id="PF14441">
    <property type="entry name" value="OTT_1508_deam"/>
    <property type="match status" value="1"/>
</dbReference>
<organism evidence="2 3">
    <name type="scientific">Funneliformis mosseae</name>
    <name type="common">Endomycorrhizal fungus</name>
    <name type="synonym">Glomus mosseae</name>
    <dbReference type="NCBI Taxonomy" id="27381"/>
    <lineage>
        <taxon>Eukaryota</taxon>
        <taxon>Fungi</taxon>
        <taxon>Fungi incertae sedis</taxon>
        <taxon>Mucoromycota</taxon>
        <taxon>Glomeromycotina</taxon>
        <taxon>Glomeromycetes</taxon>
        <taxon>Glomerales</taxon>
        <taxon>Glomeraceae</taxon>
        <taxon>Funneliformis</taxon>
    </lineage>
</organism>
<keyword evidence="3" id="KW-1185">Reference proteome</keyword>
<sequence>MANRKKMQELYSKVCVAGSIKFVVSEEREEEERDLEVDERFSCNLATILARDHEVVAVRLKLFSDKCVVYISKNERWEKEDTEYIKKIKEYLKSISGNAPIPLDTAFKRNDVKVLFKTVKRYCLAKFETRLEKLKKDIVGESQNQHILFFKEFANINDVIEVRGYKISGICSRYYKTVKDKPEIPKKFLRHLKKVGSYYSALVDITACACNVKYKNQFSNMDVVTLKPVSINRQPIFSWANIIQKFVHVTKEYEKFKKRCLDDDDTLKKLKEVYKTDTNGNPQLDSEKIEQRLCLHAEMNILTNIIDSKDKKPTLIAVSKYCCYLCELYIKFANTKGYNIFTSGAHNKLYHKWVLPDTKDVTLKNDALKYMIADLDRIIRKELREKHIDIRARSDSEGESADSDNAKHIDHSEVDDLMEDSDN</sequence>
<evidence type="ECO:0000256" key="1">
    <source>
        <dbReference type="SAM" id="MobiDB-lite"/>
    </source>
</evidence>
<proteinExistence type="predicted"/>
<feature type="compositionally biased region" description="Basic and acidic residues" evidence="1">
    <location>
        <begin position="404"/>
        <end position="414"/>
    </location>
</feature>
<dbReference type="InterPro" id="IPR027796">
    <property type="entry name" value="OTT_1508_deam-like"/>
</dbReference>
<feature type="region of interest" description="Disordered" evidence="1">
    <location>
        <begin position="391"/>
        <end position="423"/>
    </location>
</feature>
<reference evidence="2" key="1">
    <citation type="submission" date="2021-06" db="EMBL/GenBank/DDBJ databases">
        <authorList>
            <person name="Kallberg Y."/>
            <person name="Tangrot J."/>
            <person name="Rosling A."/>
        </authorList>
    </citation>
    <scope>NUCLEOTIDE SEQUENCE</scope>
    <source>
        <strain evidence="2">87-6 pot B 2015</strain>
    </source>
</reference>
<evidence type="ECO:0000313" key="3">
    <source>
        <dbReference type="Proteomes" id="UP000789375"/>
    </source>
</evidence>
<accession>A0A9N9I348</accession>
<dbReference type="EMBL" id="CAJVPP010012649">
    <property type="protein sequence ID" value="CAG8718385.1"/>
    <property type="molecule type" value="Genomic_DNA"/>
</dbReference>
<comment type="caution">
    <text evidence="2">The sequence shown here is derived from an EMBL/GenBank/DDBJ whole genome shotgun (WGS) entry which is preliminary data.</text>
</comment>
<dbReference type="AlphaFoldDB" id="A0A9N9I348"/>